<dbReference type="Gene3D" id="3.40.1730.10">
    <property type="entry name" value="pa0076 domain"/>
    <property type="match status" value="1"/>
</dbReference>
<protein>
    <submittedName>
        <fullName evidence="1">Type VI secretion-associated protein, BMA_A0400 family</fullName>
    </submittedName>
</protein>
<reference evidence="1 2" key="1">
    <citation type="journal article" date="2013" name="Genome Announc.">
        <title>Complete genome sequence of Simiduia agarivorans SA1(T), a marine bacterium able to degrade a variety of polysaccharides.</title>
        <authorList>
            <person name="Lin S.Y."/>
            <person name="Shieh W.Y."/>
            <person name="Chen J.S."/>
            <person name="Tang S.L."/>
        </authorList>
    </citation>
    <scope>NUCLEOTIDE SEQUENCE [LARGE SCALE GENOMIC DNA]</scope>
    <source>
        <strain evidence="2">DSM 21679 / JCM 13881 / BCRC 17597 / SA1</strain>
    </source>
</reference>
<dbReference type="NCBIfam" id="TIGR03373">
    <property type="entry name" value="VI_minor_4"/>
    <property type="match status" value="1"/>
</dbReference>
<dbReference type="EMBL" id="CP003746">
    <property type="protein sequence ID" value="AFU98092.1"/>
    <property type="molecule type" value="Genomic_DNA"/>
</dbReference>
<dbReference type="InterPro" id="IPR038225">
    <property type="entry name" value="TagF_sf"/>
</dbReference>
<dbReference type="eggNOG" id="COG3913">
    <property type="taxonomic scope" value="Bacteria"/>
</dbReference>
<dbReference type="OrthoDB" id="9801841at2"/>
<dbReference type="KEGG" id="saga:M5M_04425"/>
<dbReference type="STRING" id="1117647.M5M_04425"/>
<dbReference type="HOGENOM" id="CLU_084145_1_0_6"/>
<dbReference type="AlphaFoldDB" id="K4KVY1"/>
<sequence length="220" mass="24773">MKKLAFGLYGKLPAHGDFIERNLQSQFIRHWDDWLQRAISDSRDQLGENWLDNYLTSPMWRFSLGQGIIDANSWIGLLVPSVDSVGRYFPLTIATTVPADQDPFSLLINNAVAFETIEQTAIDALQQGLSVDELWERLDNAVPPLSPAPYTSSFFEQSQLLVSNQNSLRAAASGLLYGLARCSFSSTSYWYASTDEVTEFISSRLPEGEYFSSMLTGHWR</sequence>
<evidence type="ECO:0000313" key="2">
    <source>
        <dbReference type="Proteomes" id="UP000000466"/>
    </source>
</evidence>
<keyword evidence="2" id="KW-1185">Reference proteome</keyword>
<organism evidence="1 2">
    <name type="scientific">Simiduia agarivorans (strain DSM 21679 / JCM 13881 / BCRC 17597 / SA1)</name>
    <dbReference type="NCBI Taxonomy" id="1117647"/>
    <lineage>
        <taxon>Bacteria</taxon>
        <taxon>Pseudomonadati</taxon>
        <taxon>Pseudomonadota</taxon>
        <taxon>Gammaproteobacteria</taxon>
        <taxon>Cellvibrionales</taxon>
        <taxon>Cellvibrionaceae</taxon>
        <taxon>Simiduia</taxon>
    </lineage>
</organism>
<dbReference type="Proteomes" id="UP000000466">
    <property type="component" value="Chromosome"/>
</dbReference>
<accession>K4KVY1</accession>
<dbReference type="InterPro" id="IPR017748">
    <property type="entry name" value="TagF"/>
</dbReference>
<dbReference type="RefSeq" id="WP_015046265.1">
    <property type="nucleotide sequence ID" value="NC_018868.3"/>
</dbReference>
<proteinExistence type="predicted"/>
<gene>
    <name evidence="1" type="ordered locus">M5M_04425</name>
</gene>
<dbReference type="Pfam" id="PF09867">
    <property type="entry name" value="TagF_N"/>
    <property type="match status" value="1"/>
</dbReference>
<name>K4KVY1_SIMAS</name>
<dbReference type="PIRSF" id="PIRSF029287">
    <property type="entry name" value="UCP029287"/>
    <property type="match status" value="1"/>
</dbReference>
<evidence type="ECO:0000313" key="1">
    <source>
        <dbReference type="EMBL" id="AFU98092.1"/>
    </source>
</evidence>